<keyword evidence="6" id="KW-0238">DNA-binding</keyword>
<reference evidence="11" key="1">
    <citation type="submission" date="2017-09" db="EMBL/GenBank/DDBJ databases">
        <title>Depth-based differentiation of microbial function through sediment-hosted aquifers and enrichment of novel symbionts in the deep terrestrial subsurface.</title>
        <authorList>
            <person name="Probst A.J."/>
            <person name="Ladd B."/>
            <person name="Jarett J.K."/>
            <person name="Geller-Mcgrath D.E."/>
            <person name="Sieber C.M.K."/>
            <person name="Emerson J.B."/>
            <person name="Anantharaman K."/>
            <person name="Thomas B.C."/>
            <person name="Malmstrom R."/>
            <person name="Stieglmeier M."/>
            <person name="Klingl A."/>
            <person name="Woyke T."/>
            <person name="Ryan C.M."/>
            <person name="Banfield J.F."/>
        </authorList>
    </citation>
    <scope>NUCLEOTIDE SEQUENCE [LARGE SCALE GENOMIC DNA]</scope>
</reference>
<comment type="catalytic activity">
    <reaction evidence="7">
        <text>a 2'-deoxycytidine in DNA + S-adenosyl-L-methionine = an N(4)-methyl-2'-deoxycytidine in DNA + S-adenosyl-L-homocysteine + H(+)</text>
        <dbReference type="Rhea" id="RHEA:16857"/>
        <dbReference type="Rhea" id="RHEA-COMP:11369"/>
        <dbReference type="Rhea" id="RHEA-COMP:13674"/>
        <dbReference type="ChEBI" id="CHEBI:15378"/>
        <dbReference type="ChEBI" id="CHEBI:57856"/>
        <dbReference type="ChEBI" id="CHEBI:59789"/>
        <dbReference type="ChEBI" id="CHEBI:85452"/>
        <dbReference type="ChEBI" id="CHEBI:137933"/>
        <dbReference type="EC" id="2.1.1.113"/>
    </reaction>
</comment>
<dbReference type="GO" id="GO:0032259">
    <property type="term" value="P:methylation"/>
    <property type="evidence" value="ECO:0007669"/>
    <property type="project" value="UniProtKB-KW"/>
</dbReference>
<dbReference type="InterPro" id="IPR017985">
    <property type="entry name" value="MeTrfase_CN4_CS"/>
</dbReference>
<dbReference type="InterPro" id="IPR029063">
    <property type="entry name" value="SAM-dependent_MTases_sf"/>
</dbReference>
<evidence type="ECO:0000256" key="8">
    <source>
        <dbReference type="RuleBase" id="RU362026"/>
    </source>
</evidence>
<dbReference type="PROSITE" id="PS00093">
    <property type="entry name" value="N4_MTASE"/>
    <property type="match status" value="1"/>
</dbReference>
<dbReference type="InterPro" id="IPR001091">
    <property type="entry name" value="RM_Methyltransferase"/>
</dbReference>
<accession>A0A2M7IDL6</accession>
<evidence type="ECO:0000256" key="4">
    <source>
        <dbReference type="ARBA" id="ARBA00022691"/>
    </source>
</evidence>
<evidence type="ECO:0000256" key="2">
    <source>
        <dbReference type="ARBA" id="ARBA00022603"/>
    </source>
</evidence>
<comment type="similarity">
    <text evidence="1">Belongs to the N(4)/N(6)-methyltransferase family. N(4) subfamily.</text>
</comment>
<dbReference type="Gene3D" id="3.40.50.150">
    <property type="entry name" value="Vaccinia Virus protein VP39"/>
    <property type="match status" value="1"/>
</dbReference>
<dbReference type="Pfam" id="PF01555">
    <property type="entry name" value="N6_N4_Mtase"/>
    <property type="match status" value="1"/>
</dbReference>
<dbReference type="InterPro" id="IPR002941">
    <property type="entry name" value="DNA_methylase_N4/N6"/>
</dbReference>
<gene>
    <name evidence="10" type="ORF">CO003_01705</name>
</gene>
<keyword evidence="2" id="KW-0489">Methyltransferase</keyword>
<keyword evidence="5" id="KW-0680">Restriction system</keyword>
<feature type="domain" description="DNA methylase N-4/N-6" evidence="9">
    <location>
        <begin position="23"/>
        <end position="256"/>
    </location>
</feature>
<evidence type="ECO:0000256" key="1">
    <source>
        <dbReference type="ARBA" id="ARBA00010203"/>
    </source>
</evidence>
<proteinExistence type="inferred from homology"/>
<evidence type="ECO:0000256" key="6">
    <source>
        <dbReference type="ARBA" id="ARBA00023125"/>
    </source>
</evidence>
<dbReference type="FunFam" id="3.40.50.150:FF:001222">
    <property type="entry name" value="Methyltransferase"/>
    <property type="match status" value="1"/>
</dbReference>
<dbReference type="AlphaFoldDB" id="A0A2M7IDL6"/>
<evidence type="ECO:0000256" key="5">
    <source>
        <dbReference type="ARBA" id="ARBA00022747"/>
    </source>
</evidence>
<dbReference type="PRINTS" id="PR00508">
    <property type="entry name" value="S21N4MTFRASE"/>
</dbReference>
<keyword evidence="3" id="KW-0808">Transferase</keyword>
<evidence type="ECO:0000259" key="9">
    <source>
        <dbReference type="Pfam" id="PF01555"/>
    </source>
</evidence>
<dbReference type="SUPFAM" id="SSF53335">
    <property type="entry name" value="S-adenosyl-L-methionine-dependent methyltransferases"/>
    <property type="match status" value="1"/>
</dbReference>
<evidence type="ECO:0000256" key="7">
    <source>
        <dbReference type="ARBA" id="ARBA00049120"/>
    </source>
</evidence>
<evidence type="ECO:0000313" key="11">
    <source>
        <dbReference type="Proteomes" id="UP000231673"/>
    </source>
</evidence>
<protein>
    <recommendedName>
        <fullName evidence="8">Methyltransferase</fullName>
        <ecNumber evidence="8">2.1.1.-</ecNumber>
    </recommendedName>
</protein>
<dbReference type="GO" id="GO:0009307">
    <property type="term" value="P:DNA restriction-modification system"/>
    <property type="evidence" value="ECO:0007669"/>
    <property type="project" value="UniProtKB-KW"/>
</dbReference>
<dbReference type="EC" id="2.1.1.-" evidence="8"/>
<dbReference type="GO" id="GO:0003677">
    <property type="term" value="F:DNA binding"/>
    <property type="evidence" value="ECO:0007669"/>
    <property type="project" value="UniProtKB-KW"/>
</dbReference>
<dbReference type="EMBL" id="PFGW01000035">
    <property type="protein sequence ID" value="PIW74616.1"/>
    <property type="molecule type" value="Genomic_DNA"/>
</dbReference>
<dbReference type="GO" id="GO:0015667">
    <property type="term" value="F:site-specific DNA-methyltransferase (cytosine-N4-specific) activity"/>
    <property type="evidence" value="ECO:0007669"/>
    <property type="project" value="UniProtKB-EC"/>
</dbReference>
<comment type="caution">
    <text evidence="10">The sequence shown here is derived from an EMBL/GenBank/DDBJ whole genome shotgun (WGS) entry which is preliminary data.</text>
</comment>
<keyword evidence="4" id="KW-0949">S-adenosyl-L-methionine</keyword>
<dbReference type="Proteomes" id="UP000231673">
    <property type="component" value="Unassembled WGS sequence"/>
</dbReference>
<dbReference type="GO" id="GO:0008170">
    <property type="term" value="F:N-methyltransferase activity"/>
    <property type="evidence" value="ECO:0007669"/>
    <property type="project" value="InterPro"/>
</dbReference>
<evidence type="ECO:0000256" key="3">
    <source>
        <dbReference type="ARBA" id="ARBA00022679"/>
    </source>
</evidence>
<organism evidence="10 11">
    <name type="scientific">Candidatus Portnoybacteria bacterium CG_4_8_14_3_um_filter_44_15</name>
    <dbReference type="NCBI Taxonomy" id="1974803"/>
    <lineage>
        <taxon>Bacteria</taxon>
        <taxon>Candidatus Portnoyibacteriota</taxon>
    </lineage>
</organism>
<name>A0A2M7IDL6_9BACT</name>
<sequence length="317" mass="36533">MSTKHKIIIGDSRCMAEVKDESVHLVITSPPYWQIKDYGEKSQIGFNDSYEDYIGKLNQVWSECYRILDPGCRLCVNIGDQFARAITYGRYKIIPIRTEIIKFCESIGFDYMGAVIWQKMTTMNTSGGASVMGSYPYPRNGLIAIDYEFILLFKKLGKTTNNVSRAIKEKSKLTNEEWRKYFTGHWNFAGEKQNGGHIAMFPEELPRRLIKMFSFVGENVLDPFLGSGTTSKMARELSRNSIGYEINKDFLPVIKEKIGRNKKSSLTKDDVLEIVYQRSKNETVLNNKSKTKENNRAILNNRINHPEYWKQLKNANL</sequence>
<evidence type="ECO:0000313" key="10">
    <source>
        <dbReference type="EMBL" id="PIW74616.1"/>
    </source>
</evidence>